<reference evidence="17" key="1">
    <citation type="submission" date="2015-02" db="EMBL/GenBank/DDBJ databases">
        <title>Genome sequencing for Strongylocentrotus purpuratus.</title>
        <authorList>
            <person name="Murali S."/>
            <person name="Liu Y."/>
            <person name="Vee V."/>
            <person name="English A."/>
            <person name="Wang M."/>
            <person name="Skinner E."/>
            <person name="Han Y."/>
            <person name="Muzny D.M."/>
            <person name="Worley K.C."/>
            <person name="Gibbs R.A."/>
        </authorList>
    </citation>
    <scope>NUCLEOTIDE SEQUENCE</scope>
</reference>
<comment type="similarity">
    <text evidence="3">Belongs to the Toll-like receptor family.</text>
</comment>
<dbReference type="InParanoid" id="A0A7M7PIR4"/>
<evidence type="ECO:0000256" key="4">
    <source>
        <dbReference type="ARBA" id="ARBA00022614"/>
    </source>
</evidence>
<keyword evidence="6" id="KW-0732">Signal</keyword>
<keyword evidence="4" id="KW-0433">Leucine-rich repeat</keyword>
<dbReference type="InterPro" id="IPR003591">
    <property type="entry name" value="Leu-rich_rpt_typical-subtyp"/>
</dbReference>
<evidence type="ECO:0000259" key="15">
    <source>
        <dbReference type="PROSITE" id="PS50104"/>
    </source>
</evidence>
<keyword evidence="9 14" id="KW-1133">Transmembrane helix</keyword>
<dbReference type="GO" id="GO:0007155">
    <property type="term" value="P:cell adhesion"/>
    <property type="evidence" value="ECO:0007669"/>
    <property type="project" value="UniProtKB-KW"/>
</dbReference>
<evidence type="ECO:0000256" key="2">
    <source>
        <dbReference type="ARBA" id="ARBA00005670"/>
    </source>
</evidence>
<keyword evidence="5 14" id="KW-0812">Transmembrane</keyword>
<name>A0A7M7PIR4_STRPU</name>
<dbReference type="GO" id="GO:0005886">
    <property type="term" value="C:plasma membrane"/>
    <property type="evidence" value="ECO:0007669"/>
    <property type="project" value="UniProtKB-SubCell"/>
</dbReference>
<dbReference type="Gene3D" id="3.40.50.10140">
    <property type="entry name" value="Toll/interleukin-1 receptor homology (TIR) domain"/>
    <property type="match status" value="1"/>
</dbReference>
<keyword evidence="8" id="KW-0130">Cell adhesion</keyword>
<dbReference type="Pfam" id="PF13306">
    <property type="entry name" value="LRR_5"/>
    <property type="match status" value="1"/>
</dbReference>
<dbReference type="EnsemblMetazoa" id="XM_030994130">
    <property type="protein sequence ID" value="XP_030849990"/>
    <property type="gene ID" value="LOC100887890"/>
</dbReference>
<evidence type="ECO:0000256" key="14">
    <source>
        <dbReference type="SAM" id="Phobius"/>
    </source>
</evidence>
<dbReference type="InterPro" id="IPR001611">
    <property type="entry name" value="Leu-rich_rpt"/>
</dbReference>
<dbReference type="SMART" id="SM00082">
    <property type="entry name" value="LRRCT"/>
    <property type="match status" value="1"/>
</dbReference>
<keyword evidence="10 14" id="KW-0472">Membrane</keyword>
<dbReference type="InterPro" id="IPR000157">
    <property type="entry name" value="TIR_dom"/>
</dbReference>
<accession>A0A7M7PIR4</accession>
<dbReference type="SMART" id="SM00369">
    <property type="entry name" value="LRR_TYP"/>
    <property type="match status" value="7"/>
</dbReference>
<evidence type="ECO:0000313" key="17">
    <source>
        <dbReference type="Proteomes" id="UP000007110"/>
    </source>
</evidence>
<keyword evidence="13" id="KW-0393">Immunoglobulin domain</keyword>
<proteinExistence type="inferred from homology"/>
<protein>
    <recommendedName>
        <fullName evidence="15">TIR domain-containing protein</fullName>
    </recommendedName>
</protein>
<sequence length="645" mass="74184">MCGHIFCCAREMPGEKLSIEMQGARKDAGRVPGRSSNLKSLPNDTLEWSPNIDTLYLFDNRLSFINISSCGMADTVSMRGNRLKHLTVRDFTFVCHTDTLDLRQNHIKSVDPQVIASLHVRSLVLGGYPLSDEVLANIVLGISKSDIEELTILKGSVGAFPKGFFDPLRYSSLSVLNFNDNKVNSLHPLVFSNLTKLREFSFSDNKLPIDEIQPDFFDGMNALKVLAINDNKRYLWNAAANESLFDGLLDLNHLDLSYNPFLCFSSDLPPGMFRQLSVLQELNLDYCDITNLHPLVFSGLESLETLSLKGNNIQHIHDDVLSGLGQIESINLEGNRIAYLEELMFSNNWKLTNLSLANNRLTRLNQSTFKPIFSSILLIDLSTNPIDCNCEMEWLIDWLNEPIRLKNKNETICSSASLEPLREKPLLDFDPNELCIINNSLFSLIPLVSISLVVISVLLFHYRWQLRYKLYLLKLAVLGFKEMRDARDHNDYEFDVNIVFYDDDEDDEEWIREQLRPALEERLPQFQRNVYGDQDLVLGMHYLDSVHYVVSHSYKTIVVLSRAAVQDHWFILKFRTAMDHVSDTLTEFVVVVFLEDIPDDEMPFLARLYLSDDRPYIHWTEDVRGQHYFWDKLTTNLTINLKTMS</sequence>
<feature type="domain" description="TIR" evidence="15">
    <location>
        <begin position="492"/>
        <end position="637"/>
    </location>
</feature>
<evidence type="ECO:0000256" key="5">
    <source>
        <dbReference type="ARBA" id="ARBA00022692"/>
    </source>
</evidence>
<evidence type="ECO:0000256" key="12">
    <source>
        <dbReference type="ARBA" id="ARBA00023180"/>
    </source>
</evidence>
<dbReference type="Proteomes" id="UP000007110">
    <property type="component" value="Unassembled WGS sequence"/>
</dbReference>
<keyword evidence="11" id="KW-0675">Receptor</keyword>
<dbReference type="PANTHER" id="PTHR24368:SF210">
    <property type="entry name" value="SURFACE ANTIGEN BSPA-LIKE"/>
    <property type="match status" value="1"/>
</dbReference>
<dbReference type="InterPro" id="IPR026906">
    <property type="entry name" value="LRR_5"/>
</dbReference>
<reference evidence="16" key="2">
    <citation type="submission" date="2021-01" db="UniProtKB">
        <authorList>
            <consortium name="EnsemblMetazoa"/>
        </authorList>
    </citation>
    <scope>IDENTIFICATION</scope>
</reference>
<dbReference type="InterPro" id="IPR032675">
    <property type="entry name" value="LRR_dom_sf"/>
</dbReference>
<organism evidence="16 17">
    <name type="scientific">Strongylocentrotus purpuratus</name>
    <name type="common">Purple sea urchin</name>
    <dbReference type="NCBI Taxonomy" id="7668"/>
    <lineage>
        <taxon>Eukaryota</taxon>
        <taxon>Metazoa</taxon>
        <taxon>Echinodermata</taxon>
        <taxon>Eleutherozoa</taxon>
        <taxon>Echinozoa</taxon>
        <taxon>Echinoidea</taxon>
        <taxon>Euechinoidea</taxon>
        <taxon>Echinacea</taxon>
        <taxon>Camarodonta</taxon>
        <taxon>Echinidea</taxon>
        <taxon>Strongylocentrotidae</taxon>
        <taxon>Strongylocentrotus</taxon>
    </lineage>
</organism>
<dbReference type="OrthoDB" id="8400687at2759"/>
<evidence type="ECO:0000256" key="7">
    <source>
        <dbReference type="ARBA" id="ARBA00022737"/>
    </source>
</evidence>
<dbReference type="InterPro" id="IPR035897">
    <property type="entry name" value="Toll_tir_struct_dom_sf"/>
</dbReference>
<dbReference type="PROSITE" id="PS50104">
    <property type="entry name" value="TIR"/>
    <property type="match status" value="1"/>
</dbReference>
<evidence type="ECO:0000256" key="1">
    <source>
        <dbReference type="ARBA" id="ARBA00004251"/>
    </source>
</evidence>
<evidence type="ECO:0000313" key="16">
    <source>
        <dbReference type="EnsemblMetazoa" id="XP_030849990"/>
    </source>
</evidence>
<dbReference type="OMA" id="FCCAREM"/>
<dbReference type="SMART" id="SM00255">
    <property type="entry name" value="TIR"/>
    <property type="match status" value="1"/>
</dbReference>
<comment type="similarity">
    <text evidence="2">Belongs to the immunoglobulin superfamily. AMIGO family.</text>
</comment>
<dbReference type="PANTHER" id="PTHR24368">
    <property type="entry name" value="AMPHOTERIN-INDUCED PROTEIN"/>
    <property type="match status" value="1"/>
</dbReference>
<dbReference type="InterPro" id="IPR031283">
    <property type="entry name" value="AMIGO"/>
</dbReference>
<dbReference type="Pfam" id="PF01582">
    <property type="entry name" value="TIR"/>
    <property type="match status" value="1"/>
</dbReference>
<evidence type="ECO:0000256" key="9">
    <source>
        <dbReference type="ARBA" id="ARBA00022989"/>
    </source>
</evidence>
<evidence type="ECO:0000256" key="13">
    <source>
        <dbReference type="ARBA" id="ARBA00023319"/>
    </source>
</evidence>
<dbReference type="Pfam" id="PF13855">
    <property type="entry name" value="LRR_8"/>
    <property type="match status" value="1"/>
</dbReference>
<dbReference type="AlphaFoldDB" id="A0A7M7PIR4"/>
<dbReference type="PROSITE" id="PS51450">
    <property type="entry name" value="LRR"/>
    <property type="match status" value="2"/>
</dbReference>
<keyword evidence="7" id="KW-0677">Repeat</keyword>
<evidence type="ECO:0000256" key="8">
    <source>
        <dbReference type="ARBA" id="ARBA00022889"/>
    </source>
</evidence>
<dbReference type="GO" id="GO:0007165">
    <property type="term" value="P:signal transduction"/>
    <property type="evidence" value="ECO:0007669"/>
    <property type="project" value="InterPro"/>
</dbReference>
<dbReference type="InterPro" id="IPR000483">
    <property type="entry name" value="Cys-rich_flank_reg_C"/>
</dbReference>
<dbReference type="SUPFAM" id="SSF52200">
    <property type="entry name" value="Toll/Interleukin receptor TIR domain"/>
    <property type="match status" value="1"/>
</dbReference>
<evidence type="ECO:0000256" key="11">
    <source>
        <dbReference type="ARBA" id="ARBA00023170"/>
    </source>
</evidence>
<keyword evidence="12" id="KW-0325">Glycoprotein</keyword>
<feature type="transmembrane region" description="Helical" evidence="14">
    <location>
        <begin position="441"/>
        <end position="462"/>
    </location>
</feature>
<dbReference type="RefSeq" id="XP_030849990.1">
    <property type="nucleotide sequence ID" value="XM_030994130.1"/>
</dbReference>
<dbReference type="Gene3D" id="3.80.10.10">
    <property type="entry name" value="Ribonuclease Inhibitor"/>
    <property type="match status" value="2"/>
</dbReference>
<evidence type="ECO:0000256" key="6">
    <source>
        <dbReference type="ARBA" id="ARBA00022729"/>
    </source>
</evidence>
<evidence type="ECO:0000256" key="10">
    <source>
        <dbReference type="ARBA" id="ARBA00023136"/>
    </source>
</evidence>
<keyword evidence="17" id="KW-1185">Reference proteome</keyword>
<dbReference type="GeneID" id="100887890"/>
<evidence type="ECO:0000256" key="3">
    <source>
        <dbReference type="ARBA" id="ARBA00009634"/>
    </source>
</evidence>
<dbReference type="KEGG" id="spu:100887890"/>
<comment type="subcellular location">
    <subcellularLocation>
        <location evidence="1">Cell membrane</location>
        <topology evidence="1">Single-pass type I membrane protein</topology>
    </subcellularLocation>
</comment>
<dbReference type="SUPFAM" id="SSF52058">
    <property type="entry name" value="L domain-like"/>
    <property type="match status" value="1"/>
</dbReference>